<dbReference type="Proteomes" id="UP000268535">
    <property type="component" value="Unassembled WGS sequence"/>
</dbReference>
<dbReference type="EMBL" id="ML009905">
    <property type="protein sequence ID" value="RKO96480.1"/>
    <property type="molecule type" value="Genomic_DNA"/>
</dbReference>
<sequence length="203" mass="21924">MAFTPLACPPLLGPGAVLKARPLLLRSLWCSFEGICVTLSGASGIGHRASGIAEEPFACPAAVVMTRPERQSSFNPSRMRRRLYWPPSRAQVLMASAAALETDPIQGQDSKWLQGPTERDDPAGNPSPPGCGGCRPAGKACPGYCHRWARFCLRDGLRRCLGRCLRDRRCPLSLSLLPTPRVVDSLPKGHHDAFPQTINNAGT</sequence>
<accession>A0A4P9WYA0</accession>
<protein>
    <submittedName>
        <fullName evidence="2">Uncharacterized protein</fullName>
    </submittedName>
</protein>
<feature type="region of interest" description="Disordered" evidence="1">
    <location>
        <begin position="105"/>
        <end position="129"/>
    </location>
</feature>
<proteinExistence type="predicted"/>
<reference evidence="3" key="1">
    <citation type="journal article" date="2018" name="Nat. Microbiol.">
        <title>Leveraging single-cell genomics to expand the fungal tree of life.</title>
        <authorList>
            <person name="Ahrendt S.R."/>
            <person name="Quandt C.A."/>
            <person name="Ciobanu D."/>
            <person name="Clum A."/>
            <person name="Salamov A."/>
            <person name="Andreopoulos B."/>
            <person name="Cheng J.F."/>
            <person name="Woyke T."/>
            <person name="Pelin A."/>
            <person name="Henrissat B."/>
            <person name="Reynolds N.K."/>
            <person name="Benny G.L."/>
            <person name="Smith M.E."/>
            <person name="James T.Y."/>
            <person name="Grigoriev I.V."/>
        </authorList>
    </citation>
    <scope>NUCLEOTIDE SEQUENCE [LARGE SCALE GENOMIC DNA]</scope>
    <source>
        <strain evidence="3">ATCC 52028</strain>
    </source>
</reference>
<evidence type="ECO:0000313" key="3">
    <source>
        <dbReference type="Proteomes" id="UP000268535"/>
    </source>
</evidence>
<organism evidence="2 3">
    <name type="scientific">Caulochytrium protostelioides</name>
    <dbReference type="NCBI Taxonomy" id="1555241"/>
    <lineage>
        <taxon>Eukaryota</taxon>
        <taxon>Fungi</taxon>
        <taxon>Fungi incertae sedis</taxon>
        <taxon>Chytridiomycota</taxon>
        <taxon>Chytridiomycota incertae sedis</taxon>
        <taxon>Chytridiomycetes</taxon>
        <taxon>Caulochytriales</taxon>
        <taxon>Caulochytriaceae</taxon>
        <taxon>Caulochytrium</taxon>
    </lineage>
</organism>
<dbReference type="AlphaFoldDB" id="A0A4P9WYA0"/>
<evidence type="ECO:0000256" key="1">
    <source>
        <dbReference type="SAM" id="MobiDB-lite"/>
    </source>
</evidence>
<gene>
    <name evidence="2" type="ORF">CAUPRSCDRAFT_11826</name>
</gene>
<evidence type="ECO:0000313" key="2">
    <source>
        <dbReference type="EMBL" id="RKO96480.1"/>
    </source>
</evidence>
<name>A0A4P9WYA0_9FUNG</name>